<dbReference type="Gene3D" id="3.40.50.1820">
    <property type="entry name" value="alpha/beta hydrolase"/>
    <property type="match status" value="1"/>
</dbReference>
<feature type="domain" description="Serine aminopeptidase S33" evidence="2">
    <location>
        <begin position="86"/>
        <end position="193"/>
    </location>
</feature>
<dbReference type="InterPro" id="IPR052382">
    <property type="entry name" value="ABHD10_acyl-thioesterase"/>
</dbReference>
<protein>
    <recommendedName>
        <fullName evidence="2">Serine aminopeptidase S33 domain-containing protein</fullName>
    </recommendedName>
</protein>
<keyword evidence="4" id="KW-1185">Reference proteome</keyword>
<evidence type="ECO:0000313" key="3">
    <source>
        <dbReference type="EnsemblMetazoa" id="XP_038066127.1"/>
    </source>
</evidence>
<dbReference type="SUPFAM" id="SSF53474">
    <property type="entry name" value="alpha/beta-Hydrolases"/>
    <property type="match status" value="1"/>
</dbReference>
<dbReference type="CTD" id="55347"/>
<proteinExistence type="predicted"/>
<name>A0A914AQT8_PATMI</name>
<accession>A0A914AQT8</accession>
<dbReference type="GeneID" id="119736177"/>
<dbReference type="AlphaFoldDB" id="A0A914AQT8"/>
<dbReference type="Pfam" id="PF12146">
    <property type="entry name" value="Hydrolase_4"/>
    <property type="match status" value="1"/>
</dbReference>
<sequence length="312" mass="34198">MLEHGTSRVKMCFSLRAVTRHLCKKYRATLGLLSTDKLMITPAIMSSSSPGNSGAIEGAAVIQHLHRDGDNTVAYRQTGGKSPGVMFLPGFMSNMNGGKACELEKYCRRAGLAYVRFDYQGLGDSHGHLQPGIKAFDVWKSDALAVLDHLTTGPQILVGSSMGGALMLLLALERPHRIAALIGVATAVNFTQPLSYTEAGKSEGSSHPPAEELKYVTPRDFVDKSYQRCLMNDPIEISCPIRLLHGMRDDTVPHQTSLDVAQRVASKDVEVILRKDGDHRMSQERDLQLLTRTLESLVKNIETDCYSGESKL</sequence>
<evidence type="ECO:0000259" key="2">
    <source>
        <dbReference type="Pfam" id="PF12146"/>
    </source>
</evidence>
<dbReference type="InterPro" id="IPR029058">
    <property type="entry name" value="AB_hydrolase_fold"/>
</dbReference>
<evidence type="ECO:0000313" key="4">
    <source>
        <dbReference type="Proteomes" id="UP000887568"/>
    </source>
</evidence>
<organism evidence="3 4">
    <name type="scientific">Patiria miniata</name>
    <name type="common">Bat star</name>
    <name type="synonym">Asterina miniata</name>
    <dbReference type="NCBI Taxonomy" id="46514"/>
    <lineage>
        <taxon>Eukaryota</taxon>
        <taxon>Metazoa</taxon>
        <taxon>Echinodermata</taxon>
        <taxon>Eleutherozoa</taxon>
        <taxon>Asterozoa</taxon>
        <taxon>Asteroidea</taxon>
        <taxon>Valvatacea</taxon>
        <taxon>Valvatida</taxon>
        <taxon>Asterinidae</taxon>
        <taxon>Patiria</taxon>
    </lineage>
</organism>
<dbReference type="GO" id="GO:0008474">
    <property type="term" value="F:palmitoyl-(protein) hydrolase activity"/>
    <property type="evidence" value="ECO:0007669"/>
    <property type="project" value="TreeGrafter"/>
</dbReference>
<keyword evidence="1" id="KW-0378">Hydrolase</keyword>
<dbReference type="RefSeq" id="XP_038066127.1">
    <property type="nucleotide sequence ID" value="XM_038210199.1"/>
</dbReference>
<dbReference type="InterPro" id="IPR022742">
    <property type="entry name" value="Hydrolase_4"/>
</dbReference>
<dbReference type="GO" id="GO:0005739">
    <property type="term" value="C:mitochondrion"/>
    <property type="evidence" value="ECO:0007669"/>
    <property type="project" value="TreeGrafter"/>
</dbReference>
<evidence type="ECO:0000256" key="1">
    <source>
        <dbReference type="ARBA" id="ARBA00022801"/>
    </source>
</evidence>
<dbReference type="GO" id="GO:0004553">
    <property type="term" value="F:hydrolase activity, hydrolyzing O-glycosyl compounds"/>
    <property type="evidence" value="ECO:0007669"/>
    <property type="project" value="TreeGrafter"/>
</dbReference>
<dbReference type="PANTHER" id="PTHR16138">
    <property type="entry name" value="MYCOPHENOLIC ACID ACYL-GLUCURONIDE ESTERASE, MITOCHONDRIAL"/>
    <property type="match status" value="1"/>
</dbReference>
<reference evidence="3" key="1">
    <citation type="submission" date="2022-11" db="UniProtKB">
        <authorList>
            <consortium name="EnsemblMetazoa"/>
        </authorList>
    </citation>
    <scope>IDENTIFICATION</scope>
</reference>
<dbReference type="EnsemblMetazoa" id="XM_038210199.1">
    <property type="protein sequence ID" value="XP_038066127.1"/>
    <property type="gene ID" value="LOC119736177"/>
</dbReference>
<dbReference type="Proteomes" id="UP000887568">
    <property type="component" value="Unplaced"/>
</dbReference>
<dbReference type="OMA" id="RQAIMFS"/>
<dbReference type="OrthoDB" id="408373at2759"/>
<dbReference type="PANTHER" id="PTHR16138:SF7">
    <property type="entry name" value="PALMITOYL-PROTEIN THIOESTERASE ABHD10, MITOCHONDRIAL"/>
    <property type="match status" value="1"/>
</dbReference>